<dbReference type="SUPFAM" id="SSF53850">
    <property type="entry name" value="Periplasmic binding protein-like II"/>
    <property type="match status" value="1"/>
</dbReference>
<gene>
    <name evidence="3" type="ORF">HNP48_006778</name>
</gene>
<sequence length="297" mass="32207">MHFLTRSLRGGLVLLATAIPLLGLAQTARPLAPEVLAAIPAEIKARGVLRVGSQQTFPPIEFREPGKSEVTGASRDLLTEMAQRLSLKIEFVQAEYSALIPGLEADRFDMASGGISDTEEREQKVDFVNYLFSGGSILVLAANKDKLDTIDDFCGKGVATLLGSRVIMAQVEAASERCVKAGKAAIRAEQLPSAPDARMQLDLRRVDGYLGDFPALVYMGQQFPGRYRIVGGNYMLTQYITSWAFAKNRTALRDAVQKATQSMLDDGTYQKLLDKWGVGGAALPAISVNLPASKRNK</sequence>
<keyword evidence="1" id="KW-0732">Signal</keyword>
<dbReference type="Gene3D" id="3.40.190.10">
    <property type="entry name" value="Periplasmic binding protein-like II"/>
    <property type="match status" value="2"/>
</dbReference>
<organism evidence="3 4">
    <name type="scientific">Acidovorax soli</name>
    <dbReference type="NCBI Taxonomy" id="592050"/>
    <lineage>
        <taxon>Bacteria</taxon>
        <taxon>Pseudomonadati</taxon>
        <taxon>Pseudomonadota</taxon>
        <taxon>Betaproteobacteria</taxon>
        <taxon>Burkholderiales</taxon>
        <taxon>Comamonadaceae</taxon>
        <taxon>Acidovorax</taxon>
    </lineage>
</organism>
<dbReference type="AlphaFoldDB" id="A0A7X0PLY9"/>
<dbReference type="SMART" id="SM00062">
    <property type="entry name" value="PBPb"/>
    <property type="match status" value="1"/>
</dbReference>
<dbReference type="CDD" id="cd01004">
    <property type="entry name" value="PBP2_MidA_like"/>
    <property type="match status" value="1"/>
</dbReference>
<accession>A0A7X0PLY9</accession>
<dbReference type="PANTHER" id="PTHR35936">
    <property type="entry name" value="MEMBRANE-BOUND LYTIC MUREIN TRANSGLYCOSYLASE F"/>
    <property type="match status" value="1"/>
</dbReference>
<dbReference type="Pfam" id="PF00497">
    <property type="entry name" value="SBP_bac_3"/>
    <property type="match status" value="1"/>
</dbReference>
<comment type="caution">
    <text evidence="3">The sequence shown here is derived from an EMBL/GenBank/DDBJ whole genome shotgun (WGS) entry which is preliminary data.</text>
</comment>
<evidence type="ECO:0000313" key="3">
    <source>
        <dbReference type="EMBL" id="MBB6564052.1"/>
    </source>
</evidence>
<evidence type="ECO:0000313" key="4">
    <source>
        <dbReference type="Proteomes" id="UP000575083"/>
    </source>
</evidence>
<dbReference type="Proteomes" id="UP000575083">
    <property type="component" value="Unassembled WGS sequence"/>
</dbReference>
<dbReference type="RefSeq" id="WP_184865668.1">
    <property type="nucleotide sequence ID" value="NZ_JACHLK010000027.1"/>
</dbReference>
<dbReference type="InterPro" id="IPR001638">
    <property type="entry name" value="Solute-binding_3/MltF_N"/>
</dbReference>
<evidence type="ECO:0000259" key="2">
    <source>
        <dbReference type="SMART" id="SM00062"/>
    </source>
</evidence>
<name>A0A7X0PLY9_9BURK</name>
<protein>
    <submittedName>
        <fullName evidence="3">Polar amino acid transport system substrate-binding protein</fullName>
    </submittedName>
</protein>
<feature type="domain" description="Solute-binding protein family 3/N-terminal" evidence="2">
    <location>
        <begin position="48"/>
        <end position="280"/>
    </location>
</feature>
<proteinExistence type="predicted"/>
<dbReference type="PANTHER" id="PTHR35936:SF17">
    <property type="entry name" value="ARGININE-BINDING EXTRACELLULAR PROTEIN ARTP"/>
    <property type="match status" value="1"/>
</dbReference>
<reference evidence="3 4" key="1">
    <citation type="submission" date="2020-08" db="EMBL/GenBank/DDBJ databases">
        <title>Functional genomics of gut bacteria from endangered species of beetles.</title>
        <authorList>
            <person name="Carlos-Shanley C."/>
        </authorList>
    </citation>
    <scope>NUCLEOTIDE SEQUENCE [LARGE SCALE GENOMIC DNA]</scope>
    <source>
        <strain evidence="3 4">S00198</strain>
    </source>
</reference>
<dbReference type="EMBL" id="JACHLK010000027">
    <property type="protein sequence ID" value="MBB6564052.1"/>
    <property type="molecule type" value="Genomic_DNA"/>
</dbReference>
<evidence type="ECO:0000256" key="1">
    <source>
        <dbReference type="ARBA" id="ARBA00022729"/>
    </source>
</evidence>
<keyword evidence="4" id="KW-1185">Reference proteome</keyword>